<comment type="caution">
    <text evidence="2">The sequence shown here is derived from an EMBL/GenBank/DDBJ whole genome shotgun (WGS) entry which is preliminary data.</text>
</comment>
<dbReference type="InterPro" id="IPR002201">
    <property type="entry name" value="Glyco_trans_9"/>
</dbReference>
<dbReference type="GO" id="GO:0016757">
    <property type="term" value="F:glycosyltransferase activity"/>
    <property type="evidence" value="ECO:0007669"/>
    <property type="project" value="InterPro"/>
</dbReference>
<gene>
    <name evidence="2" type="ORF">H0A72_06085</name>
</gene>
<dbReference type="Pfam" id="PF01075">
    <property type="entry name" value="Glyco_transf_9"/>
    <property type="match status" value="1"/>
</dbReference>
<keyword evidence="3" id="KW-1185">Reference proteome</keyword>
<dbReference type="Proteomes" id="UP000559809">
    <property type="component" value="Unassembled WGS sequence"/>
</dbReference>
<dbReference type="AlphaFoldDB" id="A0A853G301"/>
<dbReference type="EMBL" id="JACCEM010000003">
    <property type="protein sequence ID" value="NYT48876.1"/>
    <property type="molecule type" value="Genomic_DNA"/>
</dbReference>
<dbReference type="RefSeq" id="WP_180154180.1">
    <property type="nucleotide sequence ID" value="NZ_JACCEM010000003.1"/>
</dbReference>
<organism evidence="2 3">
    <name type="scientific">Parapusillimonas granuli</name>
    <dbReference type="NCBI Taxonomy" id="380911"/>
    <lineage>
        <taxon>Bacteria</taxon>
        <taxon>Pseudomonadati</taxon>
        <taxon>Pseudomonadota</taxon>
        <taxon>Betaproteobacteria</taxon>
        <taxon>Burkholderiales</taxon>
        <taxon>Alcaligenaceae</taxon>
        <taxon>Parapusillimonas</taxon>
    </lineage>
</organism>
<dbReference type="SUPFAM" id="SSF53756">
    <property type="entry name" value="UDP-Glycosyltransferase/glycogen phosphorylase"/>
    <property type="match status" value="1"/>
</dbReference>
<reference evidence="2 3" key="1">
    <citation type="submission" date="2020-07" db="EMBL/GenBank/DDBJ databases">
        <title>Taxonomic revisions and descriptions of new bacterial species based on genomic comparisons in the high-G+C-content subgroup of the family Alcaligenaceae.</title>
        <authorList>
            <person name="Szabo A."/>
            <person name="Felfoldi T."/>
        </authorList>
    </citation>
    <scope>NUCLEOTIDE SEQUENCE [LARGE SCALE GENOMIC DNA]</scope>
    <source>
        <strain evidence="2 3">LMG 24012</strain>
    </source>
</reference>
<dbReference type="Gene3D" id="3.40.50.2000">
    <property type="entry name" value="Glycogen Phosphorylase B"/>
    <property type="match status" value="1"/>
</dbReference>
<evidence type="ECO:0008006" key="4">
    <source>
        <dbReference type="Google" id="ProtNLM"/>
    </source>
</evidence>
<protein>
    <recommendedName>
        <fullName evidence="4">Glycosyl transferase family 9 (Putative heptosyltransferase)</fullName>
    </recommendedName>
</protein>
<name>A0A853G301_9BURK</name>
<proteinExistence type="predicted"/>
<evidence type="ECO:0000256" key="1">
    <source>
        <dbReference type="SAM" id="MobiDB-lite"/>
    </source>
</evidence>
<sequence length="437" mass="48108">MTPFPLHFHWLVNDLHVCAGPPSNGQPWCLDVDVWRPETGEGEFMLWDANSPWGLVRRDPRSRTIMSVSPVGRERDLLIVAEQGIGDIIQQLRYVPPVAAQFSRVRIQCNPELHRLIRLQAPGMVMEPVTPDQALADPPKARVSLMRMGALCSDPSRGAAYLTAARRPGAHLAERPQAGLRVGLNWSANRRGLAWDIKSIPLGLLERLVADHPDVRWVSVQWGDDETALDAAPWASGIERCGRSVRDVADLAEIIAGLDLLITIDSAPAHVAGALGVPVWTLLSNPCSWRWGLDSEETALYRSMRLIRQTVSGDWPECLARMSEQLRQAGHSTDPFRAKDGAPAPEPGPVAPGARNGPAPVSLSDALDQCERHPSLRAAFVARPLEFLEAQGVRLWPRDYRGLNQVFKAMVDFHGGFSWCSPLKSLQSATFNTTVTS</sequence>
<feature type="region of interest" description="Disordered" evidence="1">
    <location>
        <begin position="332"/>
        <end position="364"/>
    </location>
</feature>
<evidence type="ECO:0000313" key="2">
    <source>
        <dbReference type="EMBL" id="NYT48876.1"/>
    </source>
</evidence>
<evidence type="ECO:0000313" key="3">
    <source>
        <dbReference type="Proteomes" id="UP000559809"/>
    </source>
</evidence>
<accession>A0A853G301</accession>